<evidence type="ECO:0008006" key="3">
    <source>
        <dbReference type="Google" id="ProtNLM"/>
    </source>
</evidence>
<name>A0A654IPH8_9MOLU</name>
<dbReference type="InterPro" id="IPR054816">
    <property type="entry name" value="Lipoprotein_mollicutes-type_CS"/>
</dbReference>
<dbReference type="PROSITE" id="PS51257">
    <property type="entry name" value="PROKAR_LIPOPROTEIN"/>
    <property type="match status" value="1"/>
</dbReference>
<keyword evidence="1" id="KW-0732">Signal</keyword>
<accession>A0A654IPH8</accession>
<dbReference type="NCBIfam" id="NF045726">
    <property type="entry name" value="XXplasma_LP"/>
    <property type="match status" value="1"/>
</dbReference>
<dbReference type="EMBL" id="LR739237">
    <property type="protein sequence ID" value="VZS00425.1"/>
    <property type="molecule type" value="Genomic_DNA"/>
</dbReference>
<sequence>MKKLLTLLGSVAIVGSSAAVAVACENRPFSFKVKGEGTVTPENAAQNSDAMVGDQPSVGEMSKEELINELEKKKKN</sequence>
<evidence type="ECO:0000313" key="2">
    <source>
        <dbReference type="EMBL" id="VZS00425.1"/>
    </source>
</evidence>
<proteinExistence type="predicted"/>
<organism evidence="2">
    <name type="scientific">Mycoplasma feriruminatoris</name>
    <dbReference type="NCBI Taxonomy" id="1179777"/>
    <lineage>
        <taxon>Bacteria</taxon>
        <taxon>Bacillati</taxon>
        <taxon>Mycoplasmatota</taxon>
        <taxon>Mollicutes</taxon>
        <taxon>Mycoplasmataceae</taxon>
        <taxon>Mycoplasma</taxon>
    </lineage>
</organism>
<dbReference type="AlphaFoldDB" id="A0A654IPH8"/>
<feature type="signal peptide" evidence="1">
    <location>
        <begin position="1"/>
        <end position="21"/>
    </location>
</feature>
<gene>
    <name evidence="2" type="ORF">MF5582_00590</name>
</gene>
<reference evidence="2" key="1">
    <citation type="submission" date="2019-11" db="EMBL/GenBank/DDBJ databases">
        <authorList>
            <person name="Falquet L."/>
            <person name="Falquet L."/>
        </authorList>
    </citation>
    <scope>NUCLEOTIDE SEQUENCE</scope>
    <source>
        <strain evidence="2">14/OD_0492</strain>
    </source>
</reference>
<feature type="chain" id="PRO_5025017468" description="Lipoprotein" evidence="1">
    <location>
        <begin position="22"/>
        <end position="76"/>
    </location>
</feature>
<evidence type="ECO:0000256" key="1">
    <source>
        <dbReference type="SAM" id="SignalP"/>
    </source>
</evidence>
<dbReference type="NCBIfam" id="NF038029">
    <property type="entry name" value="LP_plasma"/>
    <property type="match status" value="1"/>
</dbReference>
<protein>
    <recommendedName>
        <fullName evidence="3">Lipoprotein</fullName>
    </recommendedName>
</protein>